<comment type="caution">
    <text evidence="2">The sequence shown here is derived from an EMBL/GenBank/DDBJ whole genome shotgun (WGS) entry which is preliminary data.</text>
</comment>
<accession>A0A919CD72</accession>
<proteinExistence type="predicted"/>
<dbReference type="InterPro" id="IPR025238">
    <property type="entry name" value="DUF4184"/>
</dbReference>
<dbReference type="Proteomes" id="UP000638353">
    <property type="component" value="Unassembled WGS sequence"/>
</dbReference>
<dbReference type="AlphaFoldDB" id="A0A919CD72"/>
<keyword evidence="1" id="KW-0812">Transmembrane</keyword>
<evidence type="ECO:0000256" key="1">
    <source>
        <dbReference type="SAM" id="Phobius"/>
    </source>
</evidence>
<sequence>MLAGYHLLLKRPLADLAGPRLRARLAGPVRGFRPRTVDDYGWIWLSAALGTATHLFFDDLTHGTYVDWGLTPVVGSYSGTQLVQEGLSLVGLLVLVLAVWSWYGKAPVATDPGALLPAQPRPARITARTALVAAVLAGALAEVLDPRVAKVYPGIIQTEPVPMGFAFVWDVSVDASLRALDWGVAAIVVYAAVWQACRLLPSLRAGAFSVRK</sequence>
<protein>
    <recommendedName>
        <fullName evidence="4">DUF4184 family protein</fullName>
    </recommendedName>
</protein>
<keyword evidence="1" id="KW-1133">Transmembrane helix</keyword>
<dbReference type="Pfam" id="PF13803">
    <property type="entry name" value="DUF4184"/>
    <property type="match status" value="1"/>
</dbReference>
<reference evidence="2" key="1">
    <citation type="journal article" date="2014" name="Int. J. Syst. Evol. Microbiol.">
        <title>Complete genome sequence of Corynebacterium casei LMG S-19264T (=DSM 44701T), isolated from a smear-ripened cheese.</title>
        <authorList>
            <consortium name="US DOE Joint Genome Institute (JGI-PGF)"/>
            <person name="Walter F."/>
            <person name="Albersmeier A."/>
            <person name="Kalinowski J."/>
            <person name="Ruckert C."/>
        </authorList>
    </citation>
    <scope>NUCLEOTIDE SEQUENCE</scope>
    <source>
        <strain evidence="2">JCM 4637</strain>
    </source>
</reference>
<name>A0A919CD72_9ACTN</name>
<organism evidence="2 3">
    <name type="scientific">Streptomyces finlayi</name>
    <dbReference type="NCBI Taxonomy" id="67296"/>
    <lineage>
        <taxon>Bacteria</taxon>
        <taxon>Bacillati</taxon>
        <taxon>Actinomycetota</taxon>
        <taxon>Actinomycetes</taxon>
        <taxon>Kitasatosporales</taxon>
        <taxon>Streptomycetaceae</taxon>
        <taxon>Streptomyces</taxon>
    </lineage>
</organism>
<evidence type="ECO:0008006" key="4">
    <source>
        <dbReference type="Google" id="ProtNLM"/>
    </source>
</evidence>
<evidence type="ECO:0000313" key="2">
    <source>
        <dbReference type="EMBL" id="GHD08791.1"/>
    </source>
</evidence>
<dbReference type="EMBL" id="BMVC01000014">
    <property type="protein sequence ID" value="GHD08791.1"/>
    <property type="molecule type" value="Genomic_DNA"/>
</dbReference>
<feature type="transmembrane region" description="Helical" evidence="1">
    <location>
        <begin position="40"/>
        <end position="57"/>
    </location>
</feature>
<reference evidence="2" key="2">
    <citation type="submission" date="2020-09" db="EMBL/GenBank/DDBJ databases">
        <authorList>
            <person name="Sun Q."/>
            <person name="Ohkuma M."/>
        </authorList>
    </citation>
    <scope>NUCLEOTIDE SEQUENCE</scope>
    <source>
        <strain evidence="2">JCM 4637</strain>
    </source>
</reference>
<feature type="transmembrane region" description="Helical" evidence="1">
    <location>
        <begin position="86"/>
        <end position="104"/>
    </location>
</feature>
<gene>
    <name evidence="2" type="ORF">GCM10010334_62470</name>
</gene>
<keyword evidence="1" id="KW-0472">Membrane</keyword>
<evidence type="ECO:0000313" key="3">
    <source>
        <dbReference type="Proteomes" id="UP000638353"/>
    </source>
</evidence>